<dbReference type="CDD" id="cd02801">
    <property type="entry name" value="DUS_like_FMN"/>
    <property type="match status" value="1"/>
</dbReference>
<dbReference type="GO" id="GO:0017150">
    <property type="term" value="F:tRNA dihydrouridine synthase activity"/>
    <property type="evidence" value="ECO:0007669"/>
    <property type="project" value="InterPro"/>
</dbReference>
<gene>
    <name evidence="20" type="ORF">LTR36_003469</name>
</gene>
<keyword evidence="6" id="KW-0521">NADP</keyword>
<keyword evidence="3" id="KW-0288">FMN</keyword>
<evidence type="ECO:0000256" key="15">
    <source>
        <dbReference type="ARBA" id="ARBA00048934"/>
    </source>
</evidence>
<evidence type="ECO:0000256" key="13">
    <source>
        <dbReference type="ARBA" id="ARBA00047652"/>
    </source>
</evidence>
<reference evidence="20 21" key="1">
    <citation type="submission" date="2021-11" db="EMBL/GenBank/DDBJ databases">
        <title>Black yeast isolated from Biological Soil Crust.</title>
        <authorList>
            <person name="Kurbessoian T."/>
        </authorList>
    </citation>
    <scope>NUCLEOTIDE SEQUENCE [LARGE SCALE GENOMIC DNA]</scope>
    <source>
        <strain evidence="20 21">CCFEE 5522</strain>
    </source>
</reference>
<evidence type="ECO:0000256" key="1">
    <source>
        <dbReference type="ARBA" id="ARBA00001917"/>
    </source>
</evidence>
<dbReference type="InterPro" id="IPR018517">
    <property type="entry name" value="tRNA_hU_synthase_CS"/>
</dbReference>
<comment type="similarity">
    <text evidence="9">Belongs to the Dus family. Dus1 subfamily.</text>
</comment>
<dbReference type="InterPro" id="IPR035587">
    <property type="entry name" value="DUS-like_FMN-bd"/>
</dbReference>
<dbReference type="Pfam" id="PF00173">
    <property type="entry name" value="Cyt-b5"/>
    <property type="match status" value="1"/>
</dbReference>
<keyword evidence="5" id="KW-0819">tRNA processing</keyword>
<evidence type="ECO:0000256" key="18">
    <source>
        <dbReference type="SAM" id="MobiDB-lite"/>
    </source>
</evidence>
<comment type="catalytic activity">
    <reaction evidence="13">
        <text>5,6-dihydrouridine(16) in tRNA + NADP(+) = uridine(16) in tRNA + NADPH + H(+)</text>
        <dbReference type="Rhea" id="RHEA:53376"/>
        <dbReference type="Rhea" id="RHEA-COMP:13543"/>
        <dbReference type="Rhea" id="RHEA-COMP:13544"/>
        <dbReference type="ChEBI" id="CHEBI:15378"/>
        <dbReference type="ChEBI" id="CHEBI:57783"/>
        <dbReference type="ChEBI" id="CHEBI:58349"/>
        <dbReference type="ChEBI" id="CHEBI:65315"/>
        <dbReference type="ChEBI" id="CHEBI:74443"/>
        <dbReference type="EC" id="1.3.1.88"/>
    </reaction>
    <physiologicalReaction direction="right-to-left" evidence="13">
        <dbReference type="Rhea" id="RHEA:53378"/>
    </physiologicalReaction>
</comment>
<evidence type="ECO:0000256" key="14">
    <source>
        <dbReference type="ARBA" id="ARBA00048342"/>
    </source>
</evidence>
<dbReference type="InterPro" id="IPR001199">
    <property type="entry name" value="Cyt_B5-like_heme/steroid-bd"/>
</dbReference>
<evidence type="ECO:0000256" key="7">
    <source>
        <dbReference type="ARBA" id="ARBA00023002"/>
    </source>
</evidence>
<comment type="catalytic activity">
    <reaction evidence="16">
        <text>a 5,6-dihydrouridine in mRNA + NADP(+) = a uridine in mRNA + NADPH + H(+)</text>
        <dbReference type="Rhea" id="RHEA:69855"/>
        <dbReference type="Rhea" id="RHEA-COMP:14658"/>
        <dbReference type="Rhea" id="RHEA-COMP:17789"/>
        <dbReference type="ChEBI" id="CHEBI:15378"/>
        <dbReference type="ChEBI" id="CHEBI:57783"/>
        <dbReference type="ChEBI" id="CHEBI:58349"/>
        <dbReference type="ChEBI" id="CHEBI:65315"/>
        <dbReference type="ChEBI" id="CHEBI:74443"/>
    </reaction>
    <physiologicalReaction direction="right-to-left" evidence="16">
        <dbReference type="Rhea" id="RHEA:69857"/>
    </physiologicalReaction>
</comment>
<keyword evidence="2" id="KW-0285">Flavoprotein</keyword>
<evidence type="ECO:0000313" key="21">
    <source>
        <dbReference type="Proteomes" id="UP001324427"/>
    </source>
</evidence>
<dbReference type="GO" id="GO:0006397">
    <property type="term" value="P:mRNA processing"/>
    <property type="evidence" value="ECO:0007669"/>
    <property type="project" value="UniProtKB-KW"/>
</dbReference>
<dbReference type="AlphaFoldDB" id="A0AAV9JJI0"/>
<dbReference type="GO" id="GO:0050660">
    <property type="term" value="F:flavin adenine dinucleotide binding"/>
    <property type="evidence" value="ECO:0007669"/>
    <property type="project" value="InterPro"/>
</dbReference>
<evidence type="ECO:0000256" key="10">
    <source>
        <dbReference type="ARBA" id="ARBA00038890"/>
    </source>
</evidence>
<evidence type="ECO:0000259" key="19">
    <source>
        <dbReference type="SMART" id="SM01117"/>
    </source>
</evidence>
<evidence type="ECO:0000256" key="12">
    <source>
        <dbReference type="ARBA" id="ARBA00047287"/>
    </source>
</evidence>
<feature type="region of interest" description="Disordered" evidence="18">
    <location>
        <begin position="342"/>
        <end position="387"/>
    </location>
</feature>
<accession>A0AAV9JJI0</accession>
<comment type="cofactor">
    <cofactor evidence="1">
        <name>FMN</name>
        <dbReference type="ChEBI" id="CHEBI:58210"/>
    </cofactor>
</comment>
<dbReference type="Proteomes" id="UP001324427">
    <property type="component" value="Unassembled WGS sequence"/>
</dbReference>
<dbReference type="SUPFAM" id="SSF55856">
    <property type="entry name" value="Cytochrome b5-like heme/steroid binding domain"/>
    <property type="match status" value="1"/>
</dbReference>
<evidence type="ECO:0000256" key="2">
    <source>
        <dbReference type="ARBA" id="ARBA00022630"/>
    </source>
</evidence>
<keyword evidence="4" id="KW-0507">mRNA processing</keyword>
<dbReference type="EC" id="1.3.1.88" evidence="10"/>
<name>A0AAV9JJI0_9PEZI</name>
<dbReference type="SMART" id="SM01117">
    <property type="entry name" value="Cyt-b5"/>
    <property type="match status" value="1"/>
</dbReference>
<feature type="compositionally biased region" description="Polar residues" evidence="18">
    <location>
        <begin position="343"/>
        <end position="353"/>
    </location>
</feature>
<feature type="domain" description="Cytochrome b5 heme-binding" evidence="19">
    <location>
        <begin position="644"/>
        <end position="722"/>
    </location>
</feature>
<evidence type="ECO:0000256" key="17">
    <source>
        <dbReference type="ARBA" id="ARBA00049467"/>
    </source>
</evidence>
<feature type="compositionally biased region" description="Basic and acidic residues" evidence="18">
    <location>
        <begin position="354"/>
        <end position="385"/>
    </location>
</feature>
<evidence type="ECO:0000256" key="16">
    <source>
        <dbReference type="ARBA" id="ARBA00049447"/>
    </source>
</evidence>
<evidence type="ECO:0000256" key="6">
    <source>
        <dbReference type="ARBA" id="ARBA00022857"/>
    </source>
</evidence>
<dbReference type="FunFam" id="3.10.120.10:FF:000018">
    <property type="entry name" value="Heme/steroid binding domain protein, putative"/>
    <property type="match status" value="1"/>
</dbReference>
<dbReference type="PANTHER" id="PTHR11082:SF5">
    <property type="entry name" value="TRNA-DIHYDROURIDINE(16_17) SYNTHASE [NAD(P)(+)]-LIKE"/>
    <property type="match status" value="1"/>
</dbReference>
<comment type="catalytic activity">
    <reaction evidence="12">
        <text>5,6-dihydrouridine(17) in tRNA + NAD(+) = uridine(17) in tRNA + NADH + H(+)</text>
        <dbReference type="Rhea" id="RHEA:53372"/>
        <dbReference type="Rhea" id="RHEA-COMP:13541"/>
        <dbReference type="Rhea" id="RHEA-COMP:13542"/>
        <dbReference type="ChEBI" id="CHEBI:15378"/>
        <dbReference type="ChEBI" id="CHEBI:57540"/>
        <dbReference type="ChEBI" id="CHEBI:57945"/>
        <dbReference type="ChEBI" id="CHEBI:65315"/>
        <dbReference type="ChEBI" id="CHEBI:74443"/>
        <dbReference type="EC" id="1.3.1.88"/>
    </reaction>
    <physiologicalReaction direction="right-to-left" evidence="12">
        <dbReference type="Rhea" id="RHEA:53374"/>
    </physiologicalReaction>
</comment>
<keyword evidence="8" id="KW-0520">NAD</keyword>
<evidence type="ECO:0000256" key="3">
    <source>
        <dbReference type="ARBA" id="ARBA00022643"/>
    </source>
</evidence>
<keyword evidence="7" id="KW-0560">Oxidoreductase</keyword>
<protein>
    <recommendedName>
        <fullName evidence="10">tRNA-dihydrouridine(16/17) synthase [NAD(P)(+)]</fullName>
        <ecNumber evidence="10">1.3.1.88</ecNumber>
    </recommendedName>
</protein>
<dbReference type="EMBL" id="JAVFHQ010000020">
    <property type="protein sequence ID" value="KAK4545289.1"/>
    <property type="molecule type" value="Genomic_DNA"/>
</dbReference>
<comment type="caution">
    <text evidence="20">The sequence shown here is derived from an EMBL/GenBank/DDBJ whole genome shotgun (WGS) entry which is preliminary data.</text>
</comment>
<dbReference type="Gene3D" id="3.20.20.70">
    <property type="entry name" value="Aldolase class I"/>
    <property type="match status" value="1"/>
</dbReference>
<feature type="region of interest" description="Disordered" evidence="18">
    <location>
        <begin position="794"/>
        <end position="818"/>
    </location>
</feature>
<comment type="catalytic activity">
    <reaction evidence="14">
        <text>a 5,6-dihydrouridine in mRNA + NAD(+) = a uridine in mRNA + NADH + H(+)</text>
        <dbReference type="Rhea" id="RHEA:69851"/>
        <dbReference type="Rhea" id="RHEA-COMP:14658"/>
        <dbReference type="Rhea" id="RHEA-COMP:17789"/>
        <dbReference type="ChEBI" id="CHEBI:15378"/>
        <dbReference type="ChEBI" id="CHEBI:57540"/>
        <dbReference type="ChEBI" id="CHEBI:57945"/>
        <dbReference type="ChEBI" id="CHEBI:65315"/>
        <dbReference type="ChEBI" id="CHEBI:74443"/>
    </reaction>
    <physiologicalReaction direction="right-to-left" evidence="14">
        <dbReference type="Rhea" id="RHEA:69853"/>
    </physiologicalReaction>
</comment>
<evidence type="ECO:0000256" key="4">
    <source>
        <dbReference type="ARBA" id="ARBA00022664"/>
    </source>
</evidence>
<evidence type="ECO:0000256" key="5">
    <source>
        <dbReference type="ARBA" id="ARBA00022694"/>
    </source>
</evidence>
<comment type="function">
    <text evidence="11">Catalyzes the synthesis of dihydrouridine, a modified base found in the D-loop of most tRNAs. Specifically modifies U47 in cytoplasmic tRNAs. Catalyzes the synthesis of dihydrouridine in some mRNAs, thereby affecting their translation.</text>
</comment>
<evidence type="ECO:0000313" key="20">
    <source>
        <dbReference type="EMBL" id="KAK4545289.1"/>
    </source>
</evidence>
<organism evidence="20 21">
    <name type="scientific">Oleoguttula mirabilis</name>
    <dbReference type="NCBI Taxonomy" id="1507867"/>
    <lineage>
        <taxon>Eukaryota</taxon>
        <taxon>Fungi</taxon>
        <taxon>Dikarya</taxon>
        <taxon>Ascomycota</taxon>
        <taxon>Pezizomycotina</taxon>
        <taxon>Dothideomycetes</taxon>
        <taxon>Dothideomycetidae</taxon>
        <taxon>Mycosphaerellales</taxon>
        <taxon>Teratosphaeriaceae</taxon>
        <taxon>Oleoguttula</taxon>
    </lineage>
</organism>
<dbReference type="PANTHER" id="PTHR11082">
    <property type="entry name" value="TRNA-DIHYDROURIDINE SYNTHASE"/>
    <property type="match status" value="1"/>
</dbReference>
<dbReference type="SUPFAM" id="SSF51395">
    <property type="entry name" value="FMN-linked oxidoreductases"/>
    <property type="match status" value="1"/>
</dbReference>
<dbReference type="Pfam" id="PF01207">
    <property type="entry name" value="Dus"/>
    <property type="match status" value="1"/>
</dbReference>
<evidence type="ECO:0000256" key="8">
    <source>
        <dbReference type="ARBA" id="ARBA00023027"/>
    </source>
</evidence>
<comment type="catalytic activity">
    <reaction evidence="17">
        <text>5,6-dihydrouridine(17) in tRNA + NADP(+) = uridine(17) in tRNA + NADPH + H(+)</text>
        <dbReference type="Rhea" id="RHEA:53368"/>
        <dbReference type="Rhea" id="RHEA-COMP:13541"/>
        <dbReference type="Rhea" id="RHEA-COMP:13542"/>
        <dbReference type="ChEBI" id="CHEBI:15378"/>
        <dbReference type="ChEBI" id="CHEBI:57783"/>
        <dbReference type="ChEBI" id="CHEBI:58349"/>
        <dbReference type="ChEBI" id="CHEBI:65315"/>
        <dbReference type="ChEBI" id="CHEBI:74443"/>
        <dbReference type="EC" id="1.3.1.88"/>
    </reaction>
    <physiologicalReaction direction="right-to-left" evidence="17">
        <dbReference type="Rhea" id="RHEA:53370"/>
    </physiologicalReaction>
</comment>
<evidence type="ECO:0000256" key="11">
    <source>
        <dbReference type="ARBA" id="ARBA00045934"/>
    </source>
</evidence>
<comment type="catalytic activity">
    <reaction evidence="15">
        <text>5,6-dihydrouridine(16) in tRNA + NAD(+) = uridine(16) in tRNA + NADH + H(+)</text>
        <dbReference type="Rhea" id="RHEA:53380"/>
        <dbReference type="Rhea" id="RHEA-COMP:13543"/>
        <dbReference type="Rhea" id="RHEA-COMP:13544"/>
        <dbReference type="ChEBI" id="CHEBI:15378"/>
        <dbReference type="ChEBI" id="CHEBI:57540"/>
        <dbReference type="ChEBI" id="CHEBI:57945"/>
        <dbReference type="ChEBI" id="CHEBI:65315"/>
        <dbReference type="ChEBI" id="CHEBI:74443"/>
        <dbReference type="EC" id="1.3.1.88"/>
    </reaction>
    <physiologicalReaction direction="right-to-left" evidence="15">
        <dbReference type="Rhea" id="RHEA:53382"/>
    </physiologicalReaction>
</comment>
<keyword evidence="21" id="KW-1185">Reference proteome</keyword>
<evidence type="ECO:0000256" key="9">
    <source>
        <dbReference type="ARBA" id="ARBA00038313"/>
    </source>
</evidence>
<sequence length="818" mass="90350">MAQPKLHGRAFYESLGSPKYVLAPMVDQSEFAWRLLTRSFLPPELRTSILAYSPMLHARMFADSPKYRAAHFEPLKPPLALPQTPDEAHLKTLMEDDAYLDGNPKIDRPLFVQFCANDPDALFEAAKVVQPYCDAVDLNLGCPQGIAKRGHYGAFLQEDWDTIHKLINTLHTGLAIPVTAKMRVLESRERTLDYAKMLLDAGASIITVHGRQREQKGHNTGLADWSVLRYLRESLPPETVIFANGNILQHDDIQQCLEETKADGIMTAEGNLYDPSIFATPPPVGQEGREYWRGRDGKGGYRVDAVLRRYLDITHQYVFGEDLPMRAPLFLPSHASLEYAAANGNSEQTNGNKRSLEDTTEGERPSKKQRKEEAKQKKKGGKPEKVTNANLVAMQAHCFHILRPLVSKHHNVRDALARSRAGDIEAYENVLTLAEAAVREGLLAYEANPAEFEDAIAEGGEAESAAGVKVPDEESSDEAVRRCKRPYWVCQPYVRPLPKEALEKGSMQLSKKMMKKLEGQQRSGSVKVGEADELAVKAGVAPGGKVEAVGEDVQQEVKLPEQLSEAEKEAVVKVPTEGTKPTKAKKTGSNNVGVVDVLRILGGLFLLNCLLSYFITNDSVLWGWRPWFIRPGVVMRYMQGPIHLTDADLAAYDGSDPTKPIYLALNGTIYDVSAGRRIYGPGGSYNVFAGKDAARGFITGCFAEDGTPDLRGVEWTYVPTDVPEGNQINGRKLTGAEKTAREQVLRGARKQVQDTLVGWSKMFNGEGGKDYFEVGKVAREEGWLEKLPKRELCAPAQKARPKPQDAGQDAGAAYRGGR</sequence>
<dbReference type="InterPro" id="IPR013785">
    <property type="entry name" value="Aldolase_TIM"/>
</dbReference>
<dbReference type="PROSITE" id="PS01136">
    <property type="entry name" value="UPF0034"/>
    <property type="match status" value="1"/>
</dbReference>
<proteinExistence type="inferred from homology"/>
<dbReference type="InterPro" id="IPR036400">
    <property type="entry name" value="Cyt_B5-like_heme/steroid_sf"/>
</dbReference>
<dbReference type="Gene3D" id="3.10.120.10">
    <property type="entry name" value="Cytochrome b5-like heme/steroid binding domain"/>
    <property type="match status" value="1"/>
</dbReference>